<dbReference type="SUPFAM" id="SSF56801">
    <property type="entry name" value="Acetyl-CoA synthetase-like"/>
    <property type="match status" value="1"/>
</dbReference>
<keyword evidence="2" id="KW-0436">Ligase</keyword>
<dbReference type="InterPro" id="IPR000873">
    <property type="entry name" value="AMP-dep_synth/lig_dom"/>
</dbReference>
<dbReference type="PANTHER" id="PTHR43201">
    <property type="entry name" value="ACYL-COA SYNTHETASE"/>
    <property type="match status" value="1"/>
</dbReference>
<protein>
    <submittedName>
        <fullName evidence="5">AMP-binding protein</fullName>
    </submittedName>
</protein>
<name>A0A7X6HGD5_9MICC</name>
<comment type="similarity">
    <text evidence="1">Belongs to the ATP-dependent AMP-binding enzyme family.</text>
</comment>
<proteinExistence type="inferred from homology"/>
<dbReference type="Gene3D" id="3.40.50.12780">
    <property type="entry name" value="N-terminal domain of ligase-like"/>
    <property type="match status" value="1"/>
</dbReference>
<dbReference type="InterPro" id="IPR042099">
    <property type="entry name" value="ANL_N_sf"/>
</dbReference>
<dbReference type="InterPro" id="IPR020845">
    <property type="entry name" value="AMP-binding_CS"/>
</dbReference>
<dbReference type="InterPro" id="IPR045851">
    <property type="entry name" value="AMP-bd_C_sf"/>
</dbReference>
<dbReference type="Pfam" id="PF00501">
    <property type="entry name" value="AMP-binding"/>
    <property type="match status" value="1"/>
</dbReference>
<dbReference type="AlphaFoldDB" id="A0A7X6HGD5"/>
<dbReference type="GO" id="GO:0031956">
    <property type="term" value="F:medium-chain fatty acid-CoA ligase activity"/>
    <property type="evidence" value="ECO:0007669"/>
    <property type="project" value="TreeGrafter"/>
</dbReference>
<gene>
    <name evidence="5" type="ORF">HGG74_15350</name>
</gene>
<reference evidence="5 6" key="1">
    <citation type="submission" date="2020-04" db="EMBL/GenBank/DDBJ databases">
        <title>Arthrobacter sp. nov.</title>
        <authorList>
            <person name="Liu S."/>
        </authorList>
    </citation>
    <scope>NUCLEOTIDE SEQUENCE [LARGE SCALE GENOMIC DNA]</scope>
    <source>
        <strain evidence="5 6">E918</strain>
    </source>
</reference>
<sequence length="530" mass="56302">MNDEVTEYPSAGVRTIAAASLWAAEQYGGRPALVCGGRRLSFSDYLGYARRAARGLIAAGVRPGDRVAIWAPNSIEFAVLALAIQLSGAALVPVNTRYTPREAADILARSGALLVFTVEQFLGRSYAEELRALCGEASGLLPQLPRIVDIDAPDSPGLHAFLAGGGAVLEGELDERIRRITPDDIATVLFTSGTTGQPKGAMLRHGALVRAYWNWGSLLGVRPGDRVLLSNPFFHAFGLKVGLLLSLLHGAAAYPMPVFDAEAALDIIERERISFYPAPPTVFQSLLAHPSLPGRDLASLRIAVTGATSVPPQLIYDMYDVFGFGQVFSPYGFTEGTGVATLTRQGDDRDTVASTAGKAVPGVEVVVLTEDGSKAAPGETGEIALRGYNLMAGYLGRDEAFLDAQGYLRSGDLGVLDERGYLKVTGRIKDMYIVGGFNVYPAEVEAVLQAHPGVLAAAVTGVPDERLGEVGLACVVRRDAGVSEAELAEWCRDRMANFKRPSSIRFVDALPLNASGKVIKDELVALAGES</sequence>
<feature type="domain" description="AMP-dependent synthetase/ligase" evidence="3">
    <location>
        <begin position="22"/>
        <end position="395"/>
    </location>
</feature>
<evidence type="ECO:0000313" key="5">
    <source>
        <dbReference type="EMBL" id="NKX55890.1"/>
    </source>
</evidence>
<dbReference type="GO" id="GO:0006631">
    <property type="term" value="P:fatty acid metabolic process"/>
    <property type="evidence" value="ECO:0007669"/>
    <property type="project" value="TreeGrafter"/>
</dbReference>
<dbReference type="Proteomes" id="UP000544090">
    <property type="component" value="Unassembled WGS sequence"/>
</dbReference>
<dbReference type="PROSITE" id="PS00455">
    <property type="entry name" value="AMP_BINDING"/>
    <property type="match status" value="1"/>
</dbReference>
<evidence type="ECO:0000259" key="4">
    <source>
        <dbReference type="Pfam" id="PF13193"/>
    </source>
</evidence>
<comment type="caution">
    <text evidence="5">The sequence shown here is derived from an EMBL/GenBank/DDBJ whole genome shotgun (WGS) entry which is preliminary data.</text>
</comment>
<organism evidence="5 6">
    <name type="scientific">Arthrobacter mobilis</name>
    <dbReference type="NCBI Taxonomy" id="2724944"/>
    <lineage>
        <taxon>Bacteria</taxon>
        <taxon>Bacillati</taxon>
        <taxon>Actinomycetota</taxon>
        <taxon>Actinomycetes</taxon>
        <taxon>Micrococcales</taxon>
        <taxon>Micrococcaceae</taxon>
        <taxon>Arthrobacter</taxon>
    </lineage>
</organism>
<evidence type="ECO:0000313" key="6">
    <source>
        <dbReference type="Proteomes" id="UP000544090"/>
    </source>
</evidence>
<evidence type="ECO:0000256" key="2">
    <source>
        <dbReference type="ARBA" id="ARBA00022598"/>
    </source>
</evidence>
<feature type="domain" description="AMP-binding enzyme C-terminal" evidence="4">
    <location>
        <begin position="443"/>
        <end position="517"/>
    </location>
</feature>
<dbReference type="Gene3D" id="3.30.300.30">
    <property type="match status" value="1"/>
</dbReference>
<dbReference type="EMBL" id="JAAZSQ010000017">
    <property type="protein sequence ID" value="NKX55890.1"/>
    <property type="molecule type" value="Genomic_DNA"/>
</dbReference>
<keyword evidence="6" id="KW-1185">Reference proteome</keyword>
<evidence type="ECO:0000256" key="1">
    <source>
        <dbReference type="ARBA" id="ARBA00006432"/>
    </source>
</evidence>
<dbReference type="Pfam" id="PF13193">
    <property type="entry name" value="AMP-binding_C"/>
    <property type="match status" value="1"/>
</dbReference>
<evidence type="ECO:0000259" key="3">
    <source>
        <dbReference type="Pfam" id="PF00501"/>
    </source>
</evidence>
<accession>A0A7X6HGD5</accession>
<dbReference type="PANTHER" id="PTHR43201:SF5">
    <property type="entry name" value="MEDIUM-CHAIN ACYL-COA LIGASE ACSF2, MITOCHONDRIAL"/>
    <property type="match status" value="1"/>
</dbReference>
<dbReference type="InterPro" id="IPR025110">
    <property type="entry name" value="AMP-bd_C"/>
</dbReference>
<dbReference type="RefSeq" id="WP_205762013.1">
    <property type="nucleotide sequence ID" value="NZ_JAAZSQ010000017.1"/>
</dbReference>